<name>A0ABS3T7I3_9BACT</name>
<dbReference type="Proteomes" id="UP000670527">
    <property type="component" value="Unassembled WGS sequence"/>
</dbReference>
<evidence type="ECO:0000256" key="1">
    <source>
        <dbReference type="SAM" id="Phobius"/>
    </source>
</evidence>
<keyword evidence="1" id="KW-0472">Membrane</keyword>
<evidence type="ECO:0000313" key="2">
    <source>
        <dbReference type="EMBL" id="MBO3269585.1"/>
    </source>
</evidence>
<gene>
    <name evidence="2" type="ORF">J4D97_02900</name>
</gene>
<protein>
    <submittedName>
        <fullName evidence="2">M50 family metallopeptidase</fullName>
    </submittedName>
</protein>
<sequence length="346" mass="37711">MHWTLMQKLGLLALLPVAWLVAVGLHELGHALAGRLQGFCLHWLTIGPLMWRRQPTGRLRFEWNRNLNTAGGLALSVPPDDVHLRERFRVFAAGGPLASLAWGALGVGLYTLLPAATQGTVPAIALALSGGISLLLFVVTIIPFHTGGFASDGMRLLNLSRRGPKQELEVSMLTASIRSMVGTRPRELNRSALEAAAALHVEHPLKCHLSHYLYLHYLDAGDPVAAGQQLAYYRQQLSQVPAALQASGWLESAFFSAAYEHDATAARAYQAQAQLNAFTPADQPPRVEAALARLAGDAERARTQAQAALRELPRNLDQGSVHLYREWLQDTVRWAEQAAVARVASV</sequence>
<dbReference type="CDD" id="cd05709">
    <property type="entry name" value="S2P-M50"/>
    <property type="match status" value="1"/>
</dbReference>
<reference evidence="2 3" key="1">
    <citation type="submission" date="2021-03" db="EMBL/GenBank/DDBJ databases">
        <authorList>
            <person name="Kim M.K."/>
        </authorList>
    </citation>
    <scope>NUCLEOTIDE SEQUENCE [LARGE SCALE GENOMIC DNA]</scope>
    <source>
        <strain evidence="2 3">BT507</strain>
    </source>
</reference>
<feature type="transmembrane region" description="Helical" evidence="1">
    <location>
        <begin position="124"/>
        <end position="145"/>
    </location>
</feature>
<dbReference type="EMBL" id="JAGETX010000001">
    <property type="protein sequence ID" value="MBO3269585.1"/>
    <property type="molecule type" value="Genomic_DNA"/>
</dbReference>
<evidence type="ECO:0000313" key="3">
    <source>
        <dbReference type="Proteomes" id="UP000670527"/>
    </source>
</evidence>
<keyword evidence="3" id="KW-1185">Reference proteome</keyword>
<keyword evidence="1" id="KW-1133">Transmembrane helix</keyword>
<accession>A0ABS3T7I3</accession>
<feature type="transmembrane region" description="Helical" evidence="1">
    <location>
        <begin position="90"/>
        <end position="112"/>
    </location>
</feature>
<proteinExistence type="predicted"/>
<comment type="caution">
    <text evidence="2">The sequence shown here is derived from an EMBL/GenBank/DDBJ whole genome shotgun (WGS) entry which is preliminary data.</text>
</comment>
<keyword evidence="1" id="KW-0812">Transmembrane</keyword>
<dbReference type="RefSeq" id="WP_208306286.1">
    <property type="nucleotide sequence ID" value="NZ_JAGETX010000001.1"/>
</dbReference>
<organism evidence="2 3">
    <name type="scientific">Hymenobacter defluvii</name>
    <dbReference type="NCBI Taxonomy" id="2054411"/>
    <lineage>
        <taxon>Bacteria</taxon>
        <taxon>Pseudomonadati</taxon>
        <taxon>Bacteroidota</taxon>
        <taxon>Cytophagia</taxon>
        <taxon>Cytophagales</taxon>
        <taxon>Hymenobacteraceae</taxon>
        <taxon>Hymenobacter</taxon>
    </lineage>
</organism>